<keyword evidence="1" id="KW-1133">Transmembrane helix</keyword>
<protein>
    <submittedName>
        <fullName evidence="2">Uncharacterized protein</fullName>
    </submittedName>
</protein>
<accession>A0A9N9SER2</accession>
<evidence type="ECO:0000313" key="2">
    <source>
        <dbReference type="EMBL" id="CAG9816695.1"/>
    </source>
</evidence>
<feature type="transmembrane region" description="Helical" evidence="1">
    <location>
        <begin position="112"/>
        <end position="133"/>
    </location>
</feature>
<dbReference type="Proteomes" id="UP001153737">
    <property type="component" value="Chromosome 14"/>
</dbReference>
<dbReference type="AlphaFoldDB" id="A0A9N9SER2"/>
<dbReference type="EMBL" id="OU896720">
    <property type="protein sequence ID" value="CAG9816695.1"/>
    <property type="molecule type" value="Genomic_DNA"/>
</dbReference>
<evidence type="ECO:0000313" key="3">
    <source>
        <dbReference type="Proteomes" id="UP001153737"/>
    </source>
</evidence>
<keyword evidence="1" id="KW-0812">Transmembrane</keyword>
<keyword evidence="1" id="KW-0472">Membrane</keyword>
<evidence type="ECO:0000256" key="1">
    <source>
        <dbReference type="SAM" id="Phobius"/>
    </source>
</evidence>
<organism evidence="2 3">
    <name type="scientific">Phaedon cochleariae</name>
    <name type="common">Mustard beetle</name>
    <dbReference type="NCBI Taxonomy" id="80249"/>
    <lineage>
        <taxon>Eukaryota</taxon>
        <taxon>Metazoa</taxon>
        <taxon>Ecdysozoa</taxon>
        <taxon>Arthropoda</taxon>
        <taxon>Hexapoda</taxon>
        <taxon>Insecta</taxon>
        <taxon>Pterygota</taxon>
        <taxon>Neoptera</taxon>
        <taxon>Endopterygota</taxon>
        <taxon>Coleoptera</taxon>
        <taxon>Polyphaga</taxon>
        <taxon>Cucujiformia</taxon>
        <taxon>Chrysomeloidea</taxon>
        <taxon>Chrysomelidae</taxon>
        <taxon>Chrysomelinae</taxon>
        <taxon>Chrysomelini</taxon>
        <taxon>Phaedon</taxon>
    </lineage>
</organism>
<reference evidence="2" key="2">
    <citation type="submission" date="2022-10" db="EMBL/GenBank/DDBJ databases">
        <authorList>
            <consortium name="ENA_rothamsted_submissions"/>
            <consortium name="culmorum"/>
            <person name="King R."/>
        </authorList>
    </citation>
    <scope>NUCLEOTIDE SEQUENCE</scope>
</reference>
<name>A0A9N9SER2_PHACE</name>
<reference evidence="2" key="1">
    <citation type="submission" date="2022-01" db="EMBL/GenBank/DDBJ databases">
        <authorList>
            <person name="King R."/>
        </authorList>
    </citation>
    <scope>NUCLEOTIDE SEQUENCE</scope>
</reference>
<keyword evidence="3" id="KW-1185">Reference proteome</keyword>
<proteinExistence type="predicted"/>
<gene>
    <name evidence="2" type="ORF">PHAECO_LOCUS4178</name>
</gene>
<dbReference type="OrthoDB" id="192611at2759"/>
<sequence length="198" mass="21732">MRYTNGQHPAASMVASYGVYNDSDYRETSYSDPYRTDRDREEDGFIPRSNQCRGVVVNASGDSSVVRPSRLQQSPQHAASNSRCGWCLTKDATAQPSSSSASCWISWCRPTILLLVLVLLVVVFVLVSGILLYHNCTTAHVQQRILLDFLVQVHYPAAGADTPGGGVCPSLRHTTLSQLYVCQIVVAGYVEIVHRLAV</sequence>